<dbReference type="AlphaFoldDB" id="A0A9D4RJZ5"/>
<reference evidence="2" key="1">
    <citation type="journal article" date="2019" name="bioRxiv">
        <title>The Genome of the Zebra Mussel, Dreissena polymorpha: A Resource for Invasive Species Research.</title>
        <authorList>
            <person name="McCartney M.A."/>
            <person name="Auch B."/>
            <person name="Kono T."/>
            <person name="Mallez S."/>
            <person name="Zhang Y."/>
            <person name="Obille A."/>
            <person name="Becker A."/>
            <person name="Abrahante J.E."/>
            <person name="Garbe J."/>
            <person name="Badalamenti J.P."/>
            <person name="Herman A."/>
            <person name="Mangelson H."/>
            <person name="Liachko I."/>
            <person name="Sullivan S."/>
            <person name="Sone E.D."/>
            <person name="Koren S."/>
            <person name="Silverstein K.A.T."/>
            <person name="Beckman K.B."/>
            <person name="Gohl D.M."/>
        </authorList>
    </citation>
    <scope>NUCLEOTIDE SEQUENCE</scope>
    <source>
        <strain evidence="2">Duluth1</strain>
        <tissue evidence="2">Whole animal</tissue>
    </source>
</reference>
<accession>A0A9D4RJZ5</accession>
<dbReference type="PANTHER" id="PTHR11177:SF317">
    <property type="entry name" value="CHITINASE 12-RELATED"/>
    <property type="match status" value="1"/>
</dbReference>
<protein>
    <recommendedName>
        <fullName evidence="1">GH18 domain-containing protein</fullName>
    </recommendedName>
</protein>
<dbReference type="PANTHER" id="PTHR11177">
    <property type="entry name" value="CHITINASE"/>
    <property type="match status" value="1"/>
</dbReference>
<reference evidence="2" key="2">
    <citation type="submission" date="2020-11" db="EMBL/GenBank/DDBJ databases">
        <authorList>
            <person name="McCartney M.A."/>
            <person name="Auch B."/>
            <person name="Kono T."/>
            <person name="Mallez S."/>
            <person name="Becker A."/>
            <person name="Gohl D.M."/>
            <person name="Silverstein K.A.T."/>
            <person name="Koren S."/>
            <person name="Bechman K.B."/>
            <person name="Herman A."/>
            <person name="Abrahante J.E."/>
            <person name="Garbe J."/>
        </authorList>
    </citation>
    <scope>NUCLEOTIDE SEQUENCE</scope>
    <source>
        <strain evidence="2">Duluth1</strain>
        <tissue evidence="2">Whole animal</tissue>
    </source>
</reference>
<dbReference type="InterPro" id="IPR017853">
    <property type="entry name" value="GH"/>
</dbReference>
<evidence type="ECO:0000313" key="3">
    <source>
        <dbReference type="Proteomes" id="UP000828390"/>
    </source>
</evidence>
<dbReference type="Pfam" id="PF00704">
    <property type="entry name" value="Glyco_hydro_18"/>
    <property type="match status" value="1"/>
</dbReference>
<gene>
    <name evidence="2" type="ORF">DPMN_034704</name>
</gene>
<dbReference type="InterPro" id="IPR050314">
    <property type="entry name" value="Glycosyl_Hydrlase_18"/>
</dbReference>
<dbReference type="GO" id="GO:0005975">
    <property type="term" value="P:carbohydrate metabolic process"/>
    <property type="evidence" value="ECO:0007669"/>
    <property type="project" value="InterPro"/>
</dbReference>
<dbReference type="GO" id="GO:0004568">
    <property type="term" value="F:chitinase activity"/>
    <property type="evidence" value="ECO:0007669"/>
    <property type="project" value="TreeGrafter"/>
</dbReference>
<dbReference type="GO" id="GO:0006032">
    <property type="term" value="P:chitin catabolic process"/>
    <property type="evidence" value="ECO:0007669"/>
    <property type="project" value="TreeGrafter"/>
</dbReference>
<organism evidence="2 3">
    <name type="scientific">Dreissena polymorpha</name>
    <name type="common">Zebra mussel</name>
    <name type="synonym">Mytilus polymorpha</name>
    <dbReference type="NCBI Taxonomy" id="45954"/>
    <lineage>
        <taxon>Eukaryota</taxon>
        <taxon>Metazoa</taxon>
        <taxon>Spiralia</taxon>
        <taxon>Lophotrochozoa</taxon>
        <taxon>Mollusca</taxon>
        <taxon>Bivalvia</taxon>
        <taxon>Autobranchia</taxon>
        <taxon>Heteroconchia</taxon>
        <taxon>Euheterodonta</taxon>
        <taxon>Imparidentia</taxon>
        <taxon>Neoheterodontei</taxon>
        <taxon>Myida</taxon>
        <taxon>Dreissenoidea</taxon>
        <taxon>Dreissenidae</taxon>
        <taxon>Dreissena</taxon>
    </lineage>
</organism>
<dbReference type="EMBL" id="JAIWYP010000002">
    <property type="protein sequence ID" value="KAH3871501.1"/>
    <property type="molecule type" value="Genomic_DNA"/>
</dbReference>
<evidence type="ECO:0000259" key="1">
    <source>
        <dbReference type="PROSITE" id="PS51910"/>
    </source>
</evidence>
<dbReference type="Proteomes" id="UP000828390">
    <property type="component" value="Unassembled WGS sequence"/>
</dbReference>
<dbReference type="Gene3D" id="3.20.20.80">
    <property type="entry name" value="Glycosidases"/>
    <property type="match status" value="1"/>
</dbReference>
<comment type="caution">
    <text evidence="2">The sequence shown here is derived from an EMBL/GenBank/DDBJ whole genome shotgun (WGS) entry which is preliminary data.</text>
</comment>
<dbReference type="SUPFAM" id="SSF51445">
    <property type="entry name" value="(Trans)glycosidases"/>
    <property type="match status" value="1"/>
</dbReference>
<evidence type="ECO:0000313" key="2">
    <source>
        <dbReference type="EMBL" id="KAH3871501.1"/>
    </source>
</evidence>
<name>A0A9D4RJZ5_DREPO</name>
<proteinExistence type="predicted"/>
<dbReference type="InterPro" id="IPR001223">
    <property type="entry name" value="Glyco_hydro18_cat"/>
</dbReference>
<feature type="domain" description="GH18" evidence="1">
    <location>
        <begin position="1"/>
        <end position="60"/>
    </location>
</feature>
<sequence length="60" mass="6970">MRVCYYTNWSQYRPNGAKFTPENINPSLCSHIIYAFAKLDGNSLGAYEWNDQSTQWTEGM</sequence>
<keyword evidence="3" id="KW-1185">Reference proteome</keyword>
<dbReference type="GO" id="GO:0005576">
    <property type="term" value="C:extracellular region"/>
    <property type="evidence" value="ECO:0007669"/>
    <property type="project" value="TreeGrafter"/>
</dbReference>
<dbReference type="PROSITE" id="PS51910">
    <property type="entry name" value="GH18_2"/>
    <property type="match status" value="1"/>
</dbReference>
<dbReference type="GO" id="GO:0008061">
    <property type="term" value="F:chitin binding"/>
    <property type="evidence" value="ECO:0007669"/>
    <property type="project" value="TreeGrafter"/>
</dbReference>